<reference evidence="14 15" key="1">
    <citation type="journal article" date="2014" name="Int. J. Syst. Evol. Microbiol.">
        <title>Listeria floridensis sp. nov., Listeria aquatica sp. nov., Listeria cornellensis sp. nov., Listeria riparia sp. nov. and Listeria grandensis sp. nov., from agricultural and natural environments.</title>
        <authorList>
            <person name="den Bakker H.C."/>
            <person name="Warchocki S."/>
            <person name="Wright E.M."/>
            <person name="Allred A.F."/>
            <person name="Ahlstrom C."/>
            <person name="Manuel C.S."/>
            <person name="Stasiewicz M.J."/>
            <person name="Burrell A."/>
            <person name="Roof S."/>
            <person name="Strawn L."/>
            <person name="Fortes E.D."/>
            <person name="Nightingale K.K."/>
            <person name="Kephart D."/>
            <person name="Wiedmann M."/>
        </authorList>
    </citation>
    <scope>NUCLEOTIDE SEQUENCE [LARGE SCALE GENOMIC DNA]</scope>
    <source>
        <strain evidence="14 15">FSL S10-1187</strain>
    </source>
</reference>
<keyword evidence="9 11" id="KW-0472">Membrane</keyword>
<accession>A0ABN0REB0</accession>
<comment type="function">
    <text evidence="10">Part of the ABC transporter complex hrt involved in hemin import. Responsible for the translocation of the substrate across the membrane.</text>
</comment>
<gene>
    <name evidence="14" type="ORF">MFLO_09862</name>
</gene>
<evidence type="ECO:0000313" key="15">
    <source>
        <dbReference type="Proteomes" id="UP000019249"/>
    </source>
</evidence>
<evidence type="ECO:0000259" key="12">
    <source>
        <dbReference type="Pfam" id="PF02687"/>
    </source>
</evidence>
<evidence type="ECO:0000256" key="10">
    <source>
        <dbReference type="ARBA" id="ARBA00024973"/>
    </source>
</evidence>
<feature type="transmembrane region" description="Helical" evidence="11">
    <location>
        <begin position="236"/>
        <end position="258"/>
    </location>
</feature>
<dbReference type="Pfam" id="PF02687">
    <property type="entry name" value="FtsX"/>
    <property type="match status" value="1"/>
</dbReference>
<dbReference type="EMBL" id="AODF01000020">
    <property type="protein sequence ID" value="EUJ30990.1"/>
    <property type="molecule type" value="Genomic_DNA"/>
</dbReference>
<name>A0ABN0REB0_9LIST</name>
<dbReference type="PANTHER" id="PTHR43738">
    <property type="entry name" value="ABC TRANSPORTER, MEMBRANE PROTEIN"/>
    <property type="match status" value="1"/>
</dbReference>
<dbReference type="InterPro" id="IPR025857">
    <property type="entry name" value="MacB_PCD"/>
</dbReference>
<organism evidence="14 15">
    <name type="scientific">Listeria floridensis FSL S10-1187</name>
    <dbReference type="NCBI Taxonomy" id="1265817"/>
    <lineage>
        <taxon>Bacteria</taxon>
        <taxon>Bacillati</taxon>
        <taxon>Bacillota</taxon>
        <taxon>Bacilli</taxon>
        <taxon>Bacillales</taxon>
        <taxon>Listeriaceae</taxon>
        <taxon>Listeria</taxon>
    </lineage>
</organism>
<evidence type="ECO:0000256" key="4">
    <source>
        <dbReference type="ARBA" id="ARBA00016962"/>
    </source>
</evidence>
<feature type="transmembrane region" description="Helical" evidence="11">
    <location>
        <begin position="15"/>
        <end position="36"/>
    </location>
</feature>
<feature type="domain" description="MacB-like periplasmic core" evidence="13">
    <location>
        <begin position="17"/>
        <end position="202"/>
    </location>
</feature>
<evidence type="ECO:0000256" key="3">
    <source>
        <dbReference type="ARBA" id="ARBA00011131"/>
    </source>
</evidence>
<dbReference type="Pfam" id="PF12704">
    <property type="entry name" value="MacB_PCD"/>
    <property type="match status" value="1"/>
</dbReference>
<dbReference type="InterPro" id="IPR051125">
    <property type="entry name" value="ABC-4/HrtB_transporter"/>
</dbReference>
<keyword evidence="6" id="KW-1003">Cell membrane</keyword>
<feature type="transmembrane region" description="Helical" evidence="11">
    <location>
        <begin position="278"/>
        <end position="308"/>
    </location>
</feature>
<comment type="subunit">
    <text evidence="3">The complex is composed of two ATP-binding proteins (HrtA), two transmembrane proteins (HrtB) and a solute-binding protein.</text>
</comment>
<evidence type="ECO:0000256" key="5">
    <source>
        <dbReference type="ARBA" id="ARBA00022448"/>
    </source>
</evidence>
<evidence type="ECO:0000256" key="7">
    <source>
        <dbReference type="ARBA" id="ARBA00022692"/>
    </source>
</evidence>
<sequence>MFLALRELKHAKLKFSLVVFIMVLIAWLVLFVTGLANGLASDNGSAIETSKATGFVLQKDSDNRLTRSSLSEEQVESVESKYGKDAAPLGIQMATITKPNADQKTDITFFAVDPDGFLAPQISTGEKLAEQAENEVVADKKLQESGYKLGDKLEDQMSGQIYTITGFTEKQTYSHTPVLFTTFKGFEKIQQQKGGLNTVALANDKGANFAEKGLVYADSKEVLQNIPGYSEEQGSLLMMIAFLFVIAAFVLAAFFYVITIQKMNQLGVLKAIGAKTSYLAKSIIFQVVFLAVVSLLISNLLTFAVAAILPNSMPFDLSPLTALLCSGLFILMAVLGSILSLSRVVRVDALEAIGRAN</sequence>
<comment type="similarity">
    <text evidence="2">Belongs to the ABC-4 integral membrane protein family. HrtB subfamily.</text>
</comment>
<evidence type="ECO:0000256" key="2">
    <source>
        <dbReference type="ARBA" id="ARBA00008697"/>
    </source>
</evidence>
<keyword evidence="15" id="KW-1185">Reference proteome</keyword>
<evidence type="ECO:0000313" key="14">
    <source>
        <dbReference type="EMBL" id="EUJ30990.1"/>
    </source>
</evidence>
<protein>
    <recommendedName>
        <fullName evidence="4">Putative hemin transport system permease protein HrtB</fullName>
    </recommendedName>
</protein>
<comment type="subcellular location">
    <subcellularLocation>
        <location evidence="1">Cell membrane</location>
        <topology evidence="1">Multi-pass membrane protein</topology>
    </subcellularLocation>
</comment>
<evidence type="ECO:0000256" key="1">
    <source>
        <dbReference type="ARBA" id="ARBA00004651"/>
    </source>
</evidence>
<evidence type="ECO:0000256" key="6">
    <source>
        <dbReference type="ARBA" id="ARBA00022475"/>
    </source>
</evidence>
<evidence type="ECO:0000256" key="11">
    <source>
        <dbReference type="SAM" id="Phobius"/>
    </source>
</evidence>
<evidence type="ECO:0000259" key="13">
    <source>
        <dbReference type="Pfam" id="PF12704"/>
    </source>
</evidence>
<comment type="caution">
    <text evidence="14">The sequence shown here is derived from an EMBL/GenBank/DDBJ whole genome shotgun (WGS) entry which is preliminary data.</text>
</comment>
<dbReference type="PANTHER" id="PTHR43738:SF1">
    <property type="entry name" value="HEMIN TRANSPORT SYSTEM PERMEASE PROTEIN HRTB-RELATED"/>
    <property type="match status" value="1"/>
</dbReference>
<evidence type="ECO:0000256" key="8">
    <source>
        <dbReference type="ARBA" id="ARBA00022989"/>
    </source>
</evidence>
<dbReference type="RefSeq" id="WP_036097532.1">
    <property type="nucleotide sequence ID" value="NZ_AODF01000020.1"/>
</dbReference>
<feature type="domain" description="ABC3 transporter permease C-terminal" evidence="12">
    <location>
        <begin position="238"/>
        <end position="347"/>
    </location>
</feature>
<keyword evidence="7 11" id="KW-0812">Transmembrane</keyword>
<proteinExistence type="inferred from homology"/>
<keyword evidence="8 11" id="KW-1133">Transmembrane helix</keyword>
<keyword evidence="5" id="KW-0813">Transport</keyword>
<dbReference type="Proteomes" id="UP000019249">
    <property type="component" value="Unassembled WGS sequence"/>
</dbReference>
<evidence type="ECO:0000256" key="9">
    <source>
        <dbReference type="ARBA" id="ARBA00023136"/>
    </source>
</evidence>
<dbReference type="InterPro" id="IPR003838">
    <property type="entry name" value="ABC3_permease_C"/>
</dbReference>
<feature type="transmembrane region" description="Helical" evidence="11">
    <location>
        <begin position="320"/>
        <end position="341"/>
    </location>
</feature>